<dbReference type="PANTHER" id="PTHR31936:SF2">
    <property type="entry name" value="FLO11 DOMAIN-CONTAINING PROTEIN"/>
    <property type="match status" value="1"/>
</dbReference>
<dbReference type="PANTHER" id="PTHR31936">
    <property type="entry name" value="PROTEIN CBG18744"/>
    <property type="match status" value="1"/>
</dbReference>
<gene>
    <name evidence="1" type="ORF">PENTCL1PPCAC_1555</name>
</gene>
<dbReference type="SUPFAM" id="SSF82895">
    <property type="entry name" value="TSP-1 type 1 repeat"/>
    <property type="match status" value="1"/>
</dbReference>
<sequence>CPLDGVWSEWTAIGPCPSTCGACGVARRKRRCTSLCGDCPCTGPSDDVGTCGLALCPWPAPETGTCCKPYKKSLDYTTGEFFCGSNNLEDLVCI</sequence>
<dbReference type="EMBL" id="BTSX01000001">
    <property type="protein sequence ID" value="GMS79380.1"/>
    <property type="molecule type" value="Genomic_DNA"/>
</dbReference>
<name>A0AAV5SGT9_9BILA</name>
<protein>
    <submittedName>
        <fullName evidence="1">Uncharacterized protein</fullName>
    </submittedName>
</protein>
<dbReference type="AlphaFoldDB" id="A0AAV5SGT9"/>
<dbReference type="PROSITE" id="PS50092">
    <property type="entry name" value="TSP1"/>
    <property type="match status" value="1"/>
</dbReference>
<comment type="caution">
    <text evidence="1">The sequence shown here is derived from an EMBL/GenBank/DDBJ whole genome shotgun (WGS) entry which is preliminary data.</text>
</comment>
<evidence type="ECO:0000313" key="1">
    <source>
        <dbReference type="EMBL" id="GMS79380.1"/>
    </source>
</evidence>
<reference evidence="1" key="1">
    <citation type="submission" date="2023-10" db="EMBL/GenBank/DDBJ databases">
        <title>Genome assembly of Pristionchus species.</title>
        <authorList>
            <person name="Yoshida K."/>
            <person name="Sommer R.J."/>
        </authorList>
    </citation>
    <scope>NUCLEOTIDE SEQUENCE</scope>
    <source>
        <strain evidence="1">RS0144</strain>
    </source>
</reference>
<feature type="non-terminal residue" evidence="1">
    <location>
        <position position="94"/>
    </location>
</feature>
<proteinExistence type="predicted"/>
<accession>A0AAV5SGT9</accession>
<dbReference type="Gene3D" id="2.20.100.10">
    <property type="entry name" value="Thrombospondin type-1 (TSP1) repeat"/>
    <property type="match status" value="1"/>
</dbReference>
<feature type="non-terminal residue" evidence="1">
    <location>
        <position position="1"/>
    </location>
</feature>
<organism evidence="1 2">
    <name type="scientific">Pristionchus entomophagus</name>
    <dbReference type="NCBI Taxonomy" id="358040"/>
    <lineage>
        <taxon>Eukaryota</taxon>
        <taxon>Metazoa</taxon>
        <taxon>Ecdysozoa</taxon>
        <taxon>Nematoda</taxon>
        <taxon>Chromadorea</taxon>
        <taxon>Rhabditida</taxon>
        <taxon>Rhabditina</taxon>
        <taxon>Diplogasteromorpha</taxon>
        <taxon>Diplogasteroidea</taxon>
        <taxon>Neodiplogasteridae</taxon>
        <taxon>Pristionchus</taxon>
    </lineage>
</organism>
<dbReference type="Proteomes" id="UP001432027">
    <property type="component" value="Unassembled WGS sequence"/>
</dbReference>
<dbReference type="InterPro" id="IPR000884">
    <property type="entry name" value="TSP1_rpt"/>
</dbReference>
<keyword evidence="2" id="KW-1185">Reference proteome</keyword>
<evidence type="ECO:0000313" key="2">
    <source>
        <dbReference type="Proteomes" id="UP001432027"/>
    </source>
</evidence>
<dbReference type="InterPro" id="IPR036383">
    <property type="entry name" value="TSP1_rpt_sf"/>
</dbReference>